<dbReference type="Gene3D" id="3.40.50.300">
    <property type="entry name" value="P-loop containing nucleotide triphosphate hydrolases"/>
    <property type="match status" value="1"/>
</dbReference>
<dbReference type="SUPFAM" id="SSF53448">
    <property type="entry name" value="Nucleotide-diphospho-sugar transferases"/>
    <property type="match status" value="1"/>
</dbReference>
<comment type="caution">
    <text evidence="1">The sequence shown here is derived from an EMBL/GenBank/DDBJ whole genome shotgun (WGS) entry which is preliminary data.</text>
</comment>
<dbReference type="PANTHER" id="PTHR47483:SF1">
    <property type="entry name" value="BETA-ARABINOFURANOSYLTRANSFERASE RAY1"/>
    <property type="match status" value="1"/>
</dbReference>
<dbReference type="SUPFAM" id="SSF52540">
    <property type="entry name" value="P-loop containing nucleoside triphosphate hydrolases"/>
    <property type="match status" value="1"/>
</dbReference>
<dbReference type="Pfam" id="PF03567">
    <property type="entry name" value="Sulfotransfer_2"/>
    <property type="match status" value="1"/>
</dbReference>
<dbReference type="InterPro" id="IPR029044">
    <property type="entry name" value="Nucleotide-diphossugar_trans"/>
</dbReference>
<dbReference type="InterPro" id="IPR027417">
    <property type="entry name" value="P-loop_NTPase"/>
</dbReference>
<dbReference type="InterPro" id="IPR044575">
    <property type="entry name" value="RAY1-like"/>
</dbReference>
<evidence type="ECO:0000313" key="1">
    <source>
        <dbReference type="EMBL" id="OGF40566.1"/>
    </source>
</evidence>
<dbReference type="GO" id="GO:0016020">
    <property type="term" value="C:membrane"/>
    <property type="evidence" value="ECO:0007669"/>
    <property type="project" value="InterPro"/>
</dbReference>
<gene>
    <name evidence="1" type="ORF">A2531_03485</name>
</gene>
<dbReference type="EMBL" id="MFGO01000025">
    <property type="protein sequence ID" value="OGF40566.1"/>
    <property type="molecule type" value="Genomic_DNA"/>
</dbReference>
<dbReference type="GO" id="GO:0016757">
    <property type="term" value="F:glycosyltransferase activity"/>
    <property type="evidence" value="ECO:0007669"/>
    <property type="project" value="InterPro"/>
</dbReference>
<dbReference type="InterPro" id="IPR005331">
    <property type="entry name" value="Sulfotransferase"/>
</dbReference>
<dbReference type="Proteomes" id="UP000177579">
    <property type="component" value="Unassembled WGS sequence"/>
</dbReference>
<name>A0A1F5TNU2_9BACT</name>
<dbReference type="AlphaFoldDB" id="A0A1F5TNU2"/>
<dbReference type="PANTHER" id="PTHR47483">
    <property type="entry name" value="BETA-ARABINOFURANOSYLTRANSFERASE RAY1"/>
    <property type="match status" value="1"/>
</dbReference>
<organism evidence="1 2">
    <name type="scientific">Candidatus Falkowbacteria bacterium RIFOXYD2_FULL_34_120</name>
    <dbReference type="NCBI Taxonomy" id="1798007"/>
    <lineage>
        <taxon>Bacteria</taxon>
        <taxon>Candidatus Falkowiibacteriota</taxon>
    </lineage>
</organism>
<evidence type="ECO:0000313" key="2">
    <source>
        <dbReference type="Proteomes" id="UP000177579"/>
    </source>
</evidence>
<accession>A0A1F5TNU2</accession>
<reference evidence="1 2" key="1">
    <citation type="journal article" date="2016" name="Nat. Commun.">
        <title>Thousands of microbial genomes shed light on interconnected biogeochemical processes in an aquifer system.</title>
        <authorList>
            <person name="Anantharaman K."/>
            <person name="Brown C.T."/>
            <person name="Hug L.A."/>
            <person name="Sharon I."/>
            <person name="Castelle C.J."/>
            <person name="Probst A.J."/>
            <person name="Thomas B.C."/>
            <person name="Singh A."/>
            <person name="Wilkins M.J."/>
            <person name="Karaoz U."/>
            <person name="Brodie E.L."/>
            <person name="Williams K.H."/>
            <person name="Hubbard S.S."/>
            <person name="Banfield J.F."/>
        </authorList>
    </citation>
    <scope>NUCLEOTIDE SEQUENCE [LARGE SCALE GENOMIC DNA]</scope>
</reference>
<sequence length="535" mass="63095">MITIFTIPKPFTDPHINIIQTNAIKSWVKLGVDVVLVGDDDGVDERAREFGVKHIPNVLCNEFGTPLLNSALSLVRKKFNNEYLVYVNADIILLKNFLDIFKYLNNLDQFLVVGQRYMLEIKNELEFNDDWEEEIKKDLQKNGFLNQARSALDYFVFRNKSFKNMPAFAVGRVCWDNWMIYESRRRQIHTIEVRDIITPIHQKHDTVAGINDSKNRAVNPEAQNNLKLAGGAKHIFNLDDTSHILDKDGLREKKTSWKQLEKYIQETPEILKYKNFWVIFSFGYRIFKFVVKKFLPRRFLCCPDYEIAKKFKRIYFCHIRKVGGTSLNHSFLALCGDNKKIYSRLVNSKKHYIKCGNKIFAGWSKELIEEGKYFYAFSHIPVHKLNLPPQTFIIGIIRNPIERVLSHYKMLLHFKEKKINHECMKVEGGWLGDSFSDFLDRVPRKDLLNQLYMFSENFNIDEAIINIKKCSHVFFTENYNEGIKKLSGKLKLDLKPFNERRAQNYFKPKKEDLIKLEKLLEPEIIFYNQVKEIFN</sequence>
<proteinExistence type="predicted"/>
<dbReference type="GO" id="GO:0008146">
    <property type="term" value="F:sulfotransferase activity"/>
    <property type="evidence" value="ECO:0007669"/>
    <property type="project" value="InterPro"/>
</dbReference>
<protein>
    <submittedName>
        <fullName evidence="1">Uncharacterized protein</fullName>
    </submittedName>
</protein>